<organism evidence="1 2">
    <name type="scientific">Candidatus Blackburnbacteria bacterium RIFCSPHIGHO2_12_FULL_41_13b</name>
    <dbReference type="NCBI Taxonomy" id="1797517"/>
    <lineage>
        <taxon>Bacteria</taxon>
        <taxon>Candidatus Blackburniibacteriota</taxon>
    </lineage>
</organism>
<dbReference type="STRING" id="1797517.A3F61_01750"/>
<comment type="caution">
    <text evidence="1">The sequence shown here is derived from an EMBL/GenBank/DDBJ whole genome shotgun (WGS) entry which is preliminary data.</text>
</comment>
<proteinExistence type="predicted"/>
<reference evidence="1 2" key="1">
    <citation type="journal article" date="2016" name="Nat. Commun.">
        <title>Thousands of microbial genomes shed light on interconnected biogeochemical processes in an aquifer system.</title>
        <authorList>
            <person name="Anantharaman K."/>
            <person name="Brown C.T."/>
            <person name="Hug L.A."/>
            <person name="Sharon I."/>
            <person name="Castelle C.J."/>
            <person name="Probst A.J."/>
            <person name="Thomas B.C."/>
            <person name="Singh A."/>
            <person name="Wilkins M.J."/>
            <person name="Karaoz U."/>
            <person name="Brodie E.L."/>
            <person name="Williams K.H."/>
            <person name="Hubbard S.S."/>
            <person name="Banfield J.F."/>
        </authorList>
    </citation>
    <scope>NUCLEOTIDE SEQUENCE [LARGE SCALE GENOMIC DNA]</scope>
</reference>
<dbReference type="AlphaFoldDB" id="A0A1G1V863"/>
<protein>
    <submittedName>
        <fullName evidence="1">Uncharacterized protein</fullName>
    </submittedName>
</protein>
<dbReference type="EMBL" id="MHCA01000034">
    <property type="protein sequence ID" value="OGY11599.1"/>
    <property type="molecule type" value="Genomic_DNA"/>
</dbReference>
<sequence length="120" mass="13955">MAGISVEMLRKPLERLGILTTKALSVKIGEEREKHARINRIHIVENDRTIHELVYHSDACTSEIEYILCVRRDGIFVQDPHLSHTITFRPCECENRINGYRVEDTIKFGTELKHFVPEKV</sequence>
<dbReference type="Proteomes" id="UP000178272">
    <property type="component" value="Unassembled WGS sequence"/>
</dbReference>
<gene>
    <name evidence="1" type="ORF">A3F61_01750</name>
</gene>
<name>A0A1G1V863_9BACT</name>
<evidence type="ECO:0000313" key="2">
    <source>
        <dbReference type="Proteomes" id="UP000178272"/>
    </source>
</evidence>
<accession>A0A1G1V863</accession>
<evidence type="ECO:0000313" key="1">
    <source>
        <dbReference type="EMBL" id="OGY11599.1"/>
    </source>
</evidence>